<accession>A0ACC2LH91</accession>
<evidence type="ECO:0000313" key="2">
    <source>
        <dbReference type="Proteomes" id="UP001234297"/>
    </source>
</evidence>
<comment type="caution">
    <text evidence="1">The sequence shown here is derived from an EMBL/GenBank/DDBJ whole genome shotgun (WGS) entry which is preliminary data.</text>
</comment>
<proteinExistence type="predicted"/>
<gene>
    <name evidence="1" type="ORF">MRB53_025798</name>
</gene>
<evidence type="ECO:0000313" key="1">
    <source>
        <dbReference type="EMBL" id="KAJ8632462.1"/>
    </source>
</evidence>
<dbReference type="Proteomes" id="UP001234297">
    <property type="component" value="Chromosome 8"/>
</dbReference>
<protein>
    <submittedName>
        <fullName evidence="1">Uncharacterized protein</fullName>
    </submittedName>
</protein>
<organism evidence="1 2">
    <name type="scientific">Persea americana</name>
    <name type="common">Avocado</name>
    <dbReference type="NCBI Taxonomy" id="3435"/>
    <lineage>
        <taxon>Eukaryota</taxon>
        <taxon>Viridiplantae</taxon>
        <taxon>Streptophyta</taxon>
        <taxon>Embryophyta</taxon>
        <taxon>Tracheophyta</taxon>
        <taxon>Spermatophyta</taxon>
        <taxon>Magnoliopsida</taxon>
        <taxon>Magnoliidae</taxon>
        <taxon>Laurales</taxon>
        <taxon>Lauraceae</taxon>
        <taxon>Persea</taxon>
    </lineage>
</organism>
<dbReference type="EMBL" id="CM056816">
    <property type="protein sequence ID" value="KAJ8632462.1"/>
    <property type="molecule type" value="Genomic_DNA"/>
</dbReference>
<reference evidence="1 2" key="1">
    <citation type="journal article" date="2022" name="Hortic Res">
        <title>A haplotype resolved chromosomal level avocado genome allows analysis of novel avocado genes.</title>
        <authorList>
            <person name="Nath O."/>
            <person name="Fletcher S.J."/>
            <person name="Hayward A."/>
            <person name="Shaw L.M."/>
            <person name="Masouleh A.K."/>
            <person name="Furtado A."/>
            <person name="Henry R.J."/>
            <person name="Mitter N."/>
        </authorList>
    </citation>
    <scope>NUCLEOTIDE SEQUENCE [LARGE SCALE GENOMIC DNA]</scope>
    <source>
        <strain evidence="2">cv. Hass</strain>
    </source>
</reference>
<keyword evidence="2" id="KW-1185">Reference proteome</keyword>
<name>A0ACC2LH91_PERAE</name>
<sequence>MADEIGLHENISSNQAASTSNSMMITNINSGKTHNQQDSEKSKGEDDSKNTVPFYKLFSFADSIEVILIIVGTVAAAANGVAMPLMTILFGQLMDSFGQTPDPHEIVDKISKDIAFFDKETNTGEVIGRMSGDTVRIQEAMGEKVGKFIQLISTFIGGFVISFINGWLRTFVMLSSIPPLVITGAVMDVMIEKMASRGQTANAEAGVIVQQTIGSIRTVASFTGEKKAVHKYGMSLNTAYKSGVQEGFISGLGLGSVMFVLFCSYALAIWFGSRLILNNGYTGGDVVTVMLAVITGSMSLGQASPSLSAFGEGQAAAFKMFETIKRKPEIDAYDLSGLKLDDIKGDIELRDVYFSYPARPEEQIFTGFSIFIPSGMSVALVGESGSGKSTVVSLIERFYDPQAGQVLIDGTNIKEFQLRWIREKIGLVSQEPVLFTSSIRENIAYGMEGAALEQVRAAAKLAIAAKFIEKMPQGLETTVGEHGIQLSGGQKQRIAIARAILKDPRILLLDEATSALDAESERIVQEALDRIMVNQTTVIVAHRLSTVRNADMIAVIHRGSIVEKGSHSELVKIPNGAYCQLIHLQEMKKESDLTATDPEILDISMDSGRQSSRQLSLHKSMSQGSSGSAGNSSRHSFSVSVGVHSGLHVQEVPPLETDAPPQPQNQPKVPLRRLAYLNKPEIPVLLLGTIAASMNGVIMPLFSIFISSVIKTFYASPSKLRKDSRLQIDKENSIEKVVNMEIGWFDNAENSSGAIGARLSADAATVRSLVGDSLALLAQNTASLVAGLAIAFEACWQLAFLILAMMMYEEASQVANDAVGSIRTVASFCAEDNVMELYKKKCEGPLKAGPVSMWGPALLRIGKTTFTEVFRVFFAVTMAALAVSQSSSFTPDAAKAKTSTASIFGILDRKSRIDPSDDSGITVEDVKGNIEFHHVSFKYPTRPDVEIFQDLCLFVHSGKTIALVGESGCGKSTAISLLQRFYDPDSGQIILDGVEIQKLQLRWLRQQMGLVSQEPVLFNDTIRANISYGKEGGATEAEILAAAEFANAHKFISSLQQGYDTLVGERGVQLSGGQKQRVAIARAIVKEPKILLLDEATSALDAESEHVVQEALDRVMVNRTTIVVAHRLSSIKGADLIAVVKNAVIVEKGKHEALINVRDGVYASLVALHMSASS</sequence>